<dbReference type="PANTHER" id="PTHR22955">
    <property type="entry name" value="RETROTRANSPOSON"/>
    <property type="match status" value="1"/>
</dbReference>
<evidence type="ECO:0000256" key="1">
    <source>
        <dbReference type="SAM" id="MobiDB-lite"/>
    </source>
</evidence>
<dbReference type="Proteomes" id="UP000827092">
    <property type="component" value="Unassembled WGS sequence"/>
</dbReference>
<gene>
    <name evidence="2" type="ORF">JTE90_027803</name>
</gene>
<organism evidence="2 3">
    <name type="scientific">Oedothorax gibbosus</name>
    <dbReference type="NCBI Taxonomy" id="931172"/>
    <lineage>
        <taxon>Eukaryota</taxon>
        <taxon>Metazoa</taxon>
        <taxon>Ecdysozoa</taxon>
        <taxon>Arthropoda</taxon>
        <taxon>Chelicerata</taxon>
        <taxon>Arachnida</taxon>
        <taxon>Araneae</taxon>
        <taxon>Araneomorphae</taxon>
        <taxon>Entelegynae</taxon>
        <taxon>Araneoidea</taxon>
        <taxon>Linyphiidae</taxon>
        <taxon>Erigoninae</taxon>
        <taxon>Oedothorax</taxon>
    </lineage>
</organism>
<sequence>MTETSQWQHVASEDNPADLVSRGLEPSRLVNNELWWHGPSFIQSDRRHSSSSVIAEGRGNKECYISGLFLRKNCPSPGCMLSG</sequence>
<dbReference type="EMBL" id="JAFNEN010000144">
    <property type="protein sequence ID" value="KAG8192161.1"/>
    <property type="molecule type" value="Genomic_DNA"/>
</dbReference>
<keyword evidence="3" id="KW-1185">Reference proteome</keyword>
<accession>A0AAV6V954</accession>
<dbReference type="AlphaFoldDB" id="A0AAV6V954"/>
<evidence type="ECO:0000313" key="2">
    <source>
        <dbReference type="EMBL" id="KAG8192161.1"/>
    </source>
</evidence>
<comment type="caution">
    <text evidence="2">The sequence shown here is derived from an EMBL/GenBank/DDBJ whole genome shotgun (WGS) entry which is preliminary data.</text>
</comment>
<protein>
    <submittedName>
        <fullName evidence="2">Uncharacterized protein</fullName>
    </submittedName>
</protein>
<feature type="region of interest" description="Disordered" evidence="1">
    <location>
        <begin position="1"/>
        <end position="21"/>
    </location>
</feature>
<dbReference type="PANTHER" id="PTHR22955:SF77">
    <property type="entry name" value="ASPARTIC PUTATIVE DOMAIN-CONTAINING PROTEIN-RELATED"/>
    <property type="match status" value="1"/>
</dbReference>
<evidence type="ECO:0000313" key="3">
    <source>
        <dbReference type="Proteomes" id="UP000827092"/>
    </source>
</evidence>
<reference evidence="2 3" key="1">
    <citation type="journal article" date="2022" name="Nat. Ecol. Evol.">
        <title>A masculinizing supergene underlies an exaggerated male reproductive morph in a spider.</title>
        <authorList>
            <person name="Hendrickx F."/>
            <person name="De Corte Z."/>
            <person name="Sonet G."/>
            <person name="Van Belleghem S.M."/>
            <person name="Kostlbacher S."/>
            <person name="Vangestel C."/>
        </authorList>
    </citation>
    <scope>NUCLEOTIDE SEQUENCE [LARGE SCALE GENOMIC DNA]</scope>
    <source>
        <strain evidence="2">W744_W776</strain>
    </source>
</reference>
<name>A0AAV6V954_9ARAC</name>
<proteinExistence type="predicted"/>